<name>A0AAN8TAD6_SOLBU</name>
<dbReference type="Proteomes" id="UP001371456">
    <property type="component" value="Unassembled WGS sequence"/>
</dbReference>
<dbReference type="AlphaFoldDB" id="A0AAN8TAD6"/>
<organism evidence="1 2">
    <name type="scientific">Solanum bulbocastanum</name>
    <name type="common">Wild potato</name>
    <dbReference type="NCBI Taxonomy" id="147425"/>
    <lineage>
        <taxon>Eukaryota</taxon>
        <taxon>Viridiplantae</taxon>
        <taxon>Streptophyta</taxon>
        <taxon>Embryophyta</taxon>
        <taxon>Tracheophyta</taxon>
        <taxon>Spermatophyta</taxon>
        <taxon>Magnoliopsida</taxon>
        <taxon>eudicotyledons</taxon>
        <taxon>Gunneridae</taxon>
        <taxon>Pentapetalae</taxon>
        <taxon>asterids</taxon>
        <taxon>lamiids</taxon>
        <taxon>Solanales</taxon>
        <taxon>Solanaceae</taxon>
        <taxon>Solanoideae</taxon>
        <taxon>Solaneae</taxon>
        <taxon>Solanum</taxon>
    </lineage>
</organism>
<sequence length="111" mass="12953">MEERLREVGPGPKATMAYFTEPFIEDILKSRAYTENVMTYSTELEELMRATQNPPNNIAIEIIDMQRAIDPSEYAEETILPLDCKKRVNTRDDQDVYTREPSKDQLRVCYT</sequence>
<keyword evidence="2" id="KW-1185">Reference proteome</keyword>
<evidence type="ECO:0000313" key="2">
    <source>
        <dbReference type="Proteomes" id="UP001371456"/>
    </source>
</evidence>
<dbReference type="EMBL" id="JBANQN010000007">
    <property type="protein sequence ID" value="KAK6784460.1"/>
    <property type="molecule type" value="Genomic_DNA"/>
</dbReference>
<gene>
    <name evidence="1" type="ORF">RDI58_017915</name>
</gene>
<evidence type="ECO:0000313" key="1">
    <source>
        <dbReference type="EMBL" id="KAK6784460.1"/>
    </source>
</evidence>
<protein>
    <submittedName>
        <fullName evidence="1">Uncharacterized protein</fullName>
    </submittedName>
</protein>
<comment type="caution">
    <text evidence="1">The sequence shown here is derived from an EMBL/GenBank/DDBJ whole genome shotgun (WGS) entry which is preliminary data.</text>
</comment>
<proteinExistence type="predicted"/>
<reference evidence="1 2" key="1">
    <citation type="submission" date="2024-02" db="EMBL/GenBank/DDBJ databases">
        <title>de novo genome assembly of Solanum bulbocastanum strain 11H21.</title>
        <authorList>
            <person name="Hosaka A.J."/>
        </authorList>
    </citation>
    <scope>NUCLEOTIDE SEQUENCE [LARGE SCALE GENOMIC DNA]</scope>
    <source>
        <tissue evidence="1">Young leaves</tissue>
    </source>
</reference>
<accession>A0AAN8TAD6</accession>